<evidence type="ECO:0000313" key="2">
    <source>
        <dbReference type="Proteomes" id="UP001057279"/>
    </source>
</evidence>
<protein>
    <submittedName>
        <fullName evidence="1">Uncharacterized protein</fullName>
    </submittedName>
</protein>
<sequence>MCSQEGDDYRLLKEYANGFMVSQVLFAACELGVFELLAEALEPLDSAAVSSRLGSSPRGTELLLDTCVSLKLLQAAVRGGKAVYANTELASTYLVRGSPRSQRDMLLYSGRTAYVCWRHLAEAVREGRNQYPKAFGIPSEELFSAIYRSEDERLRFMEGLQDVWRLEGASVLAAFDLSPFPLICDLGGGSGALARACVSLYPRCRVIVFDIPGVVRMAKRHFSAWEDERISFHEGDFFKDPLPEADLYILARVLHDWTDAKCCHLLQRLYRACRTGGGVLVIESLLDADGRGPLTTLLYSLNMLVQTEGRERTPAQYHALLAPAGFRDVQCRRTGGTYDAVLARNCEEQRLLSSSASCLLSAFRLGASSLSLQSTGSRAHELQYRLLVASAVVTPRLWSPGSLAVVRGFSGSNDV</sequence>
<proteinExistence type="predicted"/>
<comment type="caution">
    <text evidence="1">The sequence shown here is derived from an EMBL/GenBank/DDBJ whole genome shotgun (WGS) entry which is preliminary data.</text>
</comment>
<dbReference type="EMBL" id="CM043025">
    <property type="protein sequence ID" value="KAI4554098.1"/>
    <property type="molecule type" value="Genomic_DNA"/>
</dbReference>
<keyword evidence="2" id="KW-1185">Reference proteome</keyword>
<accession>A0ACB9TZM9</accession>
<dbReference type="Proteomes" id="UP001057279">
    <property type="component" value="Chromosome X"/>
</dbReference>
<reference evidence="1" key="1">
    <citation type="submission" date="2022-03" db="EMBL/GenBank/DDBJ databases">
        <title>Genomic analyses of argali, domestic sheep and their hybrids provide insights into chromosomal evolution, heterosis and genetic basis of agronomic traits.</title>
        <authorList>
            <person name="Li M."/>
        </authorList>
    </citation>
    <scope>NUCLEOTIDE SEQUENCE</scope>
    <source>
        <strain evidence="1">F1 hybrid</strain>
    </source>
</reference>
<gene>
    <name evidence="1" type="ORF">MJG53_019397</name>
</gene>
<name>A0ACB9TZM9_9CETA</name>
<evidence type="ECO:0000313" key="1">
    <source>
        <dbReference type="EMBL" id="KAI4554098.1"/>
    </source>
</evidence>
<organism evidence="1 2">
    <name type="scientific">Ovis ammon polii x Ovis aries</name>
    <dbReference type="NCBI Taxonomy" id="2918886"/>
    <lineage>
        <taxon>Eukaryota</taxon>
        <taxon>Metazoa</taxon>
        <taxon>Chordata</taxon>
        <taxon>Craniata</taxon>
        <taxon>Vertebrata</taxon>
        <taxon>Euteleostomi</taxon>
        <taxon>Mammalia</taxon>
        <taxon>Eutheria</taxon>
        <taxon>Laurasiatheria</taxon>
        <taxon>Artiodactyla</taxon>
        <taxon>Ruminantia</taxon>
        <taxon>Pecora</taxon>
        <taxon>Bovidae</taxon>
        <taxon>Caprinae</taxon>
        <taxon>Ovis</taxon>
    </lineage>
</organism>